<evidence type="ECO:0000256" key="1">
    <source>
        <dbReference type="ARBA" id="ARBA00024204"/>
    </source>
</evidence>
<dbReference type="eggNOG" id="KOG4613">
    <property type="taxonomic scope" value="Eukaryota"/>
</dbReference>
<evidence type="ECO:0000313" key="2">
    <source>
        <dbReference type="EMBL" id="OAF62213.1"/>
    </source>
</evidence>
<protein>
    <recommendedName>
        <fullName evidence="3">Caffeine-induced death protein 2</fullName>
    </recommendedName>
</protein>
<dbReference type="AlphaFoldDB" id="A0A177ALQ5"/>
<accession>A0A177ALQ5</accession>
<dbReference type="VEuPathDB" id="FungiDB:GMDG_00122"/>
<name>A0A177ALQ5_9PEZI</name>
<dbReference type="GO" id="GO:0005758">
    <property type="term" value="C:mitochondrial intermembrane space"/>
    <property type="evidence" value="ECO:0007669"/>
    <property type="project" value="InterPro"/>
</dbReference>
<evidence type="ECO:0008006" key="3">
    <source>
        <dbReference type="Google" id="ProtNLM"/>
    </source>
</evidence>
<dbReference type="InterPro" id="IPR019171">
    <property type="entry name" value="MIX23"/>
</dbReference>
<organism evidence="2">
    <name type="scientific">Pseudogymnoascus destructans</name>
    <dbReference type="NCBI Taxonomy" id="655981"/>
    <lineage>
        <taxon>Eukaryota</taxon>
        <taxon>Fungi</taxon>
        <taxon>Dikarya</taxon>
        <taxon>Ascomycota</taxon>
        <taxon>Pezizomycotina</taxon>
        <taxon>Leotiomycetes</taxon>
        <taxon>Thelebolales</taxon>
        <taxon>Thelebolaceae</taxon>
        <taxon>Pseudogymnoascus</taxon>
    </lineage>
</organism>
<dbReference type="PIRSF" id="PIRSF022603">
    <property type="entry name" value="UCP022603"/>
    <property type="match status" value="1"/>
</dbReference>
<gene>
    <name evidence="2" type="ORF">VC83_00975</name>
</gene>
<dbReference type="Proteomes" id="UP000077154">
    <property type="component" value="Unassembled WGS sequence"/>
</dbReference>
<sequence length="210" mass="23510">MATEEMVSQPRHPVLTPQFCFSIAALRDFIRISRSSIDDSITQNLNALATPAARGFDVTSTSHRTPSGACTLDPRACTSFKSEILFPAWQARSDVLQYCGHVAVSPDPDDPGLVARQLEEERGKARVIDDRLDPYSSRFFPRESRTEELARVVRMESGVERIVRARTWEVVEERCEGGKGRGWEEALREWESGKKRGGVRACRREGGGDV</sequence>
<proteinExistence type="inferred from homology"/>
<reference evidence="2" key="1">
    <citation type="submission" date="2016-03" db="EMBL/GenBank/DDBJ databases">
        <title>Updated assembly of Pseudogymnoascus destructans, the fungus causing white-nose syndrome of bats.</title>
        <authorList>
            <person name="Palmer J.M."/>
            <person name="Drees K.P."/>
            <person name="Foster J.T."/>
            <person name="Lindner D.L."/>
        </authorList>
    </citation>
    <scope>NUCLEOTIDE SEQUENCE [LARGE SCALE GENOMIC DNA]</scope>
    <source>
        <strain evidence="2">20631-21</strain>
    </source>
</reference>
<dbReference type="EMBL" id="KV441387">
    <property type="protein sequence ID" value="OAF62213.1"/>
    <property type="molecule type" value="Genomic_DNA"/>
</dbReference>
<dbReference type="InterPro" id="IPR016805">
    <property type="entry name" value="MIX23_fungal"/>
</dbReference>
<dbReference type="PANTHER" id="PTHR31905:SF2">
    <property type="entry name" value="PROTEIN MIX23"/>
    <property type="match status" value="1"/>
</dbReference>
<comment type="similarity">
    <text evidence="1">Belongs to the MIX23 family.</text>
</comment>
<dbReference type="GeneID" id="36284067"/>
<dbReference type="PANTHER" id="PTHR31905">
    <property type="entry name" value="COILED-COIL DOMAIN-CONTAINING PROTEIN 58"/>
    <property type="match status" value="1"/>
</dbReference>
<dbReference type="OrthoDB" id="5593818at2759"/>
<dbReference type="RefSeq" id="XP_024327486.1">
    <property type="nucleotide sequence ID" value="XM_024464661.1"/>
</dbReference>
<dbReference type="Pfam" id="PF09774">
    <property type="entry name" value="MIX23"/>
    <property type="match status" value="1"/>
</dbReference>